<dbReference type="Proteomes" id="UP001497516">
    <property type="component" value="Chromosome 4"/>
</dbReference>
<dbReference type="EMBL" id="OZ034817">
    <property type="protein sequence ID" value="CAL1382624.1"/>
    <property type="molecule type" value="Genomic_DNA"/>
</dbReference>
<organism evidence="2 3">
    <name type="scientific">Linum trigynum</name>
    <dbReference type="NCBI Taxonomy" id="586398"/>
    <lineage>
        <taxon>Eukaryota</taxon>
        <taxon>Viridiplantae</taxon>
        <taxon>Streptophyta</taxon>
        <taxon>Embryophyta</taxon>
        <taxon>Tracheophyta</taxon>
        <taxon>Spermatophyta</taxon>
        <taxon>Magnoliopsida</taxon>
        <taxon>eudicotyledons</taxon>
        <taxon>Gunneridae</taxon>
        <taxon>Pentapetalae</taxon>
        <taxon>rosids</taxon>
        <taxon>fabids</taxon>
        <taxon>Malpighiales</taxon>
        <taxon>Linaceae</taxon>
        <taxon>Linum</taxon>
    </lineage>
</organism>
<proteinExistence type="predicted"/>
<dbReference type="AlphaFoldDB" id="A0AAV2E9R6"/>
<evidence type="ECO:0000313" key="2">
    <source>
        <dbReference type="EMBL" id="CAL1382624.1"/>
    </source>
</evidence>
<feature type="region of interest" description="Disordered" evidence="1">
    <location>
        <begin position="141"/>
        <end position="168"/>
    </location>
</feature>
<accession>A0AAV2E9R6</accession>
<evidence type="ECO:0000313" key="3">
    <source>
        <dbReference type="Proteomes" id="UP001497516"/>
    </source>
</evidence>
<feature type="compositionally biased region" description="Acidic residues" evidence="1">
    <location>
        <begin position="108"/>
        <end position="119"/>
    </location>
</feature>
<reference evidence="2 3" key="1">
    <citation type="submission" date="2024-04" db="EMBL/GenBank/DDBJ databases">
        <authorList>
            <person name="Fracassetti M."/>
        </authorList>
    </citation>
    <scope>NUCLEOTIDE SEQUENCE [LARGE SCALE GENOMIC DNA]</scope>
</reference>
<feature type="region of interest" description="Disordered" evidence="1">
    <location>
        <begin position="105"/>
        <end position="128"/>
    </location>
</feature>
<evidence type="ECO:0000256" key="1">
    <source>
        <dbReference type="SAM" id="MobiDB-lite"/>
    </source>
</evidence>
<keyword evidence="3" id="KW-1185">Reference proteome</keyword>
<name>A0AAV2E9R6_9ROSI</name>
<sequence length="320" mass="35911">MTTLNQNLPHSCKAIKDRLNPGPLKRKGRPAMDPVQTGPQVKRGRVCKRQGWRFIIPSPGELEGEEWDAPAVVKDFTQDAPAQPDFNFRPGTRSSGIQVWRFHLPSSDEFDTPSSDEFDGADKTSETPDAIVAPVMELNGKNNRMKPGFRSRNGAKSGEMRNGRLSKIGTNDDRPVRLVWSAVGRRSGCFSIPTWSWTPTRLREALIYRFGGMTPNPQYVVKRGGRSMQIGKITHPMSLLIKLSLSWPLTTHSLIGYLLRPSCPSVSIRSPKLGNQLAWQKTTTQREARNLSGKWVLSLADIHFHVWMNSDPLKCLCKLL</sequence>
<protein>
    <submittedName>
        <fullName evidence="2">Uncharacterized protein</fullName>
    </submittedName>
</protein>
<feature type="region of interest" description="Disordered" evidence="1">
    <location>
        <begin position="1"/>
        <end position="42"/>
    </location>
</feature>
<gene>
    <name evidence="2" type="ORF">LTRI10_LOCUS23941</name>
</gene>